<feature type="transmembrane region" description="Helical" evidence="2">
    <location>
        <begin position="1435"/>
        <end position="1455"/>
    </location>
</feature>
<feature type="compositionally biased region" description="Low complexity" evidence="1">
    <location>
        <begin position="121"/>
        <end position="131"/>
    </location>
</feature>
<evidence type="ECO:0000256" key="1">
    <source>
        <dbReference type="SAM" id="MobiDB-lite"/>
    </source>
</evidence>
<feature type="compositionally biased region" description="Polar residues" evidence="1">
    <location>
        <begin position="458"/>
        <end position="468"/>
    </location>
</feature>
<name>A0AAD4FI64_9PLEO</name>
<sequence>MAQSSDPGGQRSPPVLVPTTSGIPKIGQDELTSHAGDLSRTTSTDDDRETKQNFEVPGIERSSLGKWSAEVSSGKKYDLPLSQGAKHSAKATSSPKRSVVVTHASNNPEEKALSLEDHGNSDSSASQNRSQRNQHDTTAELEFLRNGRNSTHEQTHRAAKRASRILSRSSSPRSDDAGDDGSDAGNQPVRIPGRNEIRLRVNASAPLTFQFNGEMEGRTMQLIPGESGTAELVISGNPNSGYQDRDTRKRREVDLMRDRRSSTTLGTVDSSDIRERLYDFEQERRRQSYKPKVHYQPSTAFNESSGHKFDELLPSRRYHRLLTDRASLKDKERISLNARRNGISAEEYINNQRGADALLSDHSHRATKRALRVPLMIGLNNSATQSRRPIPKQSQGEVYDNNSGSETGSSGEEEVDEAFSDERMGNKKGARSKAPATFNNLRFRPRQSALDTRPRFVPSQSTYDTRPSSGSYLARFGAANRKSAYDSGSRYARALPPVIQPATTRPRRTSIAQLMSYPTKPAPQYRRINEAQDYQNSPQTHLPTHQPKEMESGQASPPPDQQNFVNYDASCSPFADIHITNNQFPAPILPPIHTAANLVHTTQISVSPQSMRTMDQRENDRRESEVHRLVMLPVDQQRTAIAAEAVKQKADKSQHRQMDLDAAFTTTSPTVRYAPAAKSVHGHDIYSEAPTECENMPPLREIASPSDISKPFTKRVSSSASHDLRATLDTFELHKISQKYSSTLDHTPSASSNSLRVSDVLDNIGWMTPELLAEMQPDLVSGSSDAPSKVPNVHSDCDVRGLEVSNRQIVPEAVACGEELNYTAADVGIIEMADDIGLKLPLKKLVHGRDTFGTWPNTVFANNIDVNVDWNYTGKSSKPSSYAASVASMFSVESLASSASDISGRSGYSAVQIATATKVLLSIFDEDKALMSLYKSAIENHNIGPEKLQRNLHRLFRAYAGFLENEATDRLEYLASQLVKMKSAFLAQSIVEKLQNGRVGAQSPRNKHNEESSEEDDDSIDPRPVNEEAFEDLVIFREFLVESEAFRTFRGQLEAFIVQKLTHLANLESERKLDTSEFRTLKSMATNAVSGHDNVMTWQRWRCDAKQSTDGLFHCAHLETTAVSLFHLMVDAIMLVTDDLLIAAGQLEPPLRPNMVRLRWQCACGESLHSDVLELHEGGVNELIRHMQHTSCAKVRASPHSHRSTNQQYVVPHPIQWIRKAFASVFGGSAKKSSAGLPQHNTPCTPSATTVTTSNTQYQAQQSILHLLACMRRNRHRKVLKQDRIEDITTDRALLCFLRKQYRLHRGRFLHTLSLQSVKGISFVKFRLPIGGSVDVRDHETYCAHTSCECIPPPPKVEPSPGAEYRCMPCPPDTNPPMPPVYLASLFTCPTDVHEKDTWILDQLPKRTCGELKGQIGQPAEGWGIYYDEGLDGDVLAWTILIGFFVASLLFGVLWSRFQYDIEGAFGG</sequence>
<protein>
    <submittedName>
        <fullName evidence="3">Uncharacterized protein</fullName>
    </submittedName>
</protein>
<gene>
    <name evidence="3" type="ORF">G6011_06668</name>
</gene>
<feature type="region of interest" description="Disordered" evidence="1">
    <location>
        <begin position="380"/>
        <end position="438"/>
    </location>
</feature>
<dbReference type="EMBL" id="JAANER010000005">
    <property type="protein sequence ID" value="KAG9189800.1"/>
    <property type="molecule type" value="Genomic_DNA"/>
</dbReference>
<evidence type="ECO:0000313" key="3">
    <source>
        <dbReference type="EMBL" id="KAG9189800.1"/>
    </source>
</evidence>
<comment type="caution">
    <text evidence="3">The sequence shown here is derived from an EMBL/GenBank/DDBJ whole genome shotgun (WGS) entry which is preliminary data.</text>
</comment>
<feature type="region of interest" description="Disordered" evidence="1">
    <location>
        <begin position="997"/>
        <end position="1024"/>
    </location>
</feature>
<feature type="compositionally biased region" description="Polar residues" evidence="1">
    <location>
        <begin position="380"/>
        <end position="402"/>
    </location>
</feature>
<keyword evidence="2" id="KW-0472">Membrane</keyword>
<feature type="compositionally biased region" description="Basic and acidic residues" evidence="1">
    <location>
        <begin position="43"/>
        <end position="52"/>
    </location>
</feature>
<feature type="region of interest" description="Disordered" evidence="1">
    <location>
        <begin position="535"/>
        <end position="565"/>
    </location>
</feature>
<evidence type="ECO:0000313" key="4">
    <source>
        <dbReference type="Proteomes" id="UP001199106"/>
    </source>
</evidence>
<proteinExistence type="predicted"/>
<feature type="compositionally biased region" description="Basic and acidic residues" evidence="1">
    <location>
        <begin position="108"/>
        <end position="120"/>
    </location>
</feature>
<accession>A0AAD4FI64</accession>
<keyword evidence="2" id="KW-1133">Transmembrane helix</keyword>
<feature type="region of interest" description="Disordered" evidence="1">
    <location>
        <begin position="449"/>
        <end position="468"/>
    </location>
</feature>
<feature type="compositionally biased region" description="Basic and acidic residues" evidence="1">
    <location>
        <begin position="133"/>
        <end position="156"/>
    </location>
</feature>
<dbReference type="Proteomes" id="UP001199106">
    <property type="component" value="Unassembled WGS sequence"/>
</dbReference>
<keyword evidence="4" id="KW-1185">Reference proteome</keyword>
<organism evidence="3 4">
    <name type="scientific">Alternaria panax</name>
    <dbReference type="NCBI Taxonomy" id="48097"/>
    <lineage>
        <taxon>Eukaryota</taxon>
        <taxon>Fungi</taxon>
        <taxon>Dikarya</taxon>
        <taxon>Ascomycota</taxon>
        <taxon>Pezizomycotina</taxon>
        <taxon>Dothideomycetes</taxon>
        <taxon>Pleosporomycetidae</taxon>
        <taxon>Pleosporales</taxon>
        <taxon>Pleosporineae</taxon>
        <taxon>Pleosporaceae</taxon>
        <taxon>Alternaria</taxon>
        <taxon>Alternaria sect. Panax</taxon>
    </lineage>
</organism>
<keyword evidence="2" id="KW-0812">Transmembrane</keyword>
<feature type="region of interest" description="Disordered" evidence="1">
    <location>
        <begin position="1"/>
        <end position="194"/>
    </location>
</feature>
<evidence type="ECO:0000256" key="2">
    <source>
        <dbReference type="SAM" id="Phobius"/>
    </source>
</evidence>
<reference evidence="3" key="1">
    <citation type="submission" date="2021-07" db="EMBL/GenBank/DDBJ databases">
        <title>Genome Resource of American Ginseng Black Spot Pathogen Alternaria panax.</title>
        <authorList>
            <person name="Qiu C."/>
            <person name="Wang W."/>
            <person name="Liu Z."/>
        </authorList>
    </citation>
    <scope>NUCLEOTIDE SEQUENCE</scope>
    <source>
        <strain evidence="3">BNCC115425</strain>
    </source>
</reference>